<comment type="caution">
    <text evidence="2">The sequence shown here is derived from an EMBL/GenBank/DDBJ whole genome shotgun (WGS) entry which is preliminary data.</text>
</comment>
<dbReference type="AlphaFoldDB" id="A0A7W4UMB2"/>
<name>A0A7W4UMB2_9MICO</name>
<evidence type="ECO:0000313" key="2">
    <source>
        <dbReference type="EMBL" id="MBB2957096.1"/>
    </source>
</evidence>
<gene>
    <name evidence="2" type="ORF">FHX72_001208</name>
</gene>
<dbReference type="Proteomes" id="UP000545286">
    <property type="component" value="Unassembled WGS sequence"/>
</dbReference>
<reference evidence="2 3" key="1">
    <citation type="submission" date="2020-08" db="EMBL/GenBank/DDBJ databases">
        <title>Sequencing the genomes of 1000 actinobacteria strains.</title>
        <authorList>
            <person name="Klenk H.-P."/>
        </authorList>
    </citation>
    <scope>NUCLEOTIDE SEQUENCE [LARGE SCALE GENOMIC DNA]</scope>
    <source>
        <strain evidence="2 3">DSM 20419</strain>
    </source>
</reference>
<evidence type="ECO:0000256" key="1">
    <source>
        <dbReference type="SAM" id="Coils"/>
    </source>
</evidence>
<organism evidence="2 3">
    <name type="scientific">Pseudoclavibacter helvolus</name>
    <dbReference type="NCBI Taxonomy" id="255205"/>
    <lineage>
        <taxon>Bacteria</taxon>
        <taxon>Bacillati</taxon>
        <taxon>Actinomycetota</taxon>
        <taxon>Actinomycetes</taxon>
        <taxon>Micrococcales</taxon>
        <taxon>Microbacteriaceae</taxon>
        <taxon>Pseudoclavibacter</taxon>
    </lineage>
</organism>
<proteinExistence type="predicted"/>
<dbReference type="RefSeq" id="WP_183623622.1">
    <property type="nucleotide sequence ID" value="NZ_JACHWJ010000001.1"/>
</dbReference>
<sequence>MIAYSDLDTLGDEEQERIQSLFERSATIWDLPEDEGKIDVWDEFVEDCERASFPHLIASARFGQYTTLVKAGLAGRALDAYAKLMQVIHRHGDLIAPDNVDRMLGSVATATMTLLDDPTVPLEQITRVVDLVEQQVKHRGTDIVGVYVARAAVAAATGDTEATFDWISRWRAEGSEEWRPDSSGVIQMELPLIARFDVGRATAILEQRLRMLDIDPERFDSENTDVRLLTMLAFFYVREGRRGDADRIIEQLVDGMGIDRLAREAVTDYLIPVLEHRPADAVVAVDHTLLNLHLDTSDWEALAAVARSRIFADPAGEEGRLLRALAEEAATAQDARGGTDIHRRELSDFWWAGLPERVCPDLVGQTRVWDDVEERAERILAAGWLPRTRAVSLDDPPISIKHRYVSLLGETMDLLATESAEEAAELEERLTVRAEQLKCATSSYCIPLLHGLRAGQQAQTSTLVSDFERSQLELVKNAGLITDSIQAIGEKFFAVTVEQAVADPEITWGLIHDLVDREVRVREVTSGPSSHVLLARAEIAAHRDEAESLRQIIAQLQRALVEEEDLLDRPAVELEIIRLSARYAPQFATAVATRVADTGDAEQVRAANAWLCWFGARQGDPRAAPALAHLLASVEGDVTEFGPLPGWVLLEGLAAPDADLGPVIDAVLEEADTGSPSDLLVFAAAGSALLELGTGDPRGAELRAKSIHVTRQLDARNGNRFWSEWIRDRWYPGDQAFGVSA</sequence>
<accession>A0A7W4UMB2</accession>
<dbReference type="EMBL" id="JACHWJ010000001">
    <property type="protein sequence ID" value="MBB2957096.1"/>
    <property type="molecule type" value="Genomic_DNA"/>
</dbReference>
<evidence type="ECO:0000313" key="3">
    <source>
        <dbReference type="Proteomes" id="UP000545286"/>
    </source>
</evidence>
<keyword evidence="1" id="KW-0175">Coiled coil</keyword>
<feature type="coiled-coil region" evidence="1">
    <location>
        <begin position="539"/>
        <end position="566"/>
    </location>
</feature>
<protein>
    <submittedName>
        <fullName evidence="2">Uncharacterized protein</fullName>
    </submittedName>
</protein>
<keyword evidence="3" id="KW-1185">Reference proteome</keyword>